<dbReference type="InterPro" id="IPR017920">
    <property type="entry name" value="COMM"/>
</dbReference>
<accession>A0A8X6WS98</accession>
<evidence type="ECO:0000313" key="2">
    <source>
        <dbReference type="EMBL" id="GFY39126.1"/>
    </source>
</evidence>
<comment type="caution">
    <text evidence="2">The sequence shown here is derived from an EMBL/GenBank/DDBJ whole genome shotgun (WGS) entry which is preliminary data.</text>
</comment>
<dbReference type="Proteomes" id="UP000886998">
    <property type="component" value="Unassembled WGS sequence"/>
</dbReference>
<dbReference type="Pfam" id="PF07258">
    <property type="entry name" value="COMM_domain"/>
    <property type="match status" value="1"/>
</dbReference>
<dbReference type="Pfam" id="PF21672">
    <property type="entry name" value="COMM_HN"/>
    <property type="match status" value="1"/>
</dbReference>
<protein>
    <submittedName>
        <fullName evidence="2">COMM domain-containing protein 4</fullName>
    </submittedName>
</protein>
<dbReference type="AlphaFoldDB" id="A0A8X6WS98"/>
<evidence type="ECO:0000313" key="3">
    <source>
        <dbReference type="Proteomes" id="UP000886998"/>
    </source>
</evidence>
<dbReference type="InterPro" id="IPR047155">
    <property type="entry name" value="COMMD4/6/7/8"/>
</dbReference>
<evidence type="ECO:0000259" key="1">
    <source>
        <dbReference type="Pfam" id="PF07258"/>
    </source>
</evidence>
<dbReference type="EMBL" id="BMAV01001221">
    <property type="protein sequence ID" value="GFY39126.1"/>
    <property type="molecule type" value="Genomic_DNA"/>
</dbReference>
<sequence>MKFRFCGDLDCPDWVLAEIATLSRISSVKMKLICTHVINGLLGTPIDFEKVTKLTSDAKYEKSDVKATIAALSFILTSSTKHGIDEESISNELQQLGLPKESSAALCKIFSEKFLLLQQKLKKDSFKLTEIREINWQLDFILYSSCLNEVHHPSVNLSFEVLENNETNVHSINMSANKFQLLLHGQCNLHKDYLIEAFSLLKLRNHNILSHSTTDVYSDENRPFLPLELTMIIL</sequence>
<dbReference type="OrthoDB" id="284322at2759"/>
<proteinExistence type="predicted"/>
<dbReference type="PANTHER" id="PTHR16231">
    <property type="entry name" value="COMM DOMAIN-CONTAINING PROTEIN 4-8 FAMILY MEMBER"/>
    <property type="match status" value="1"/>
</dbReference>
<dbReference type="PANTHER" id="PTHR16231:SF4">
    <property type="entry name" value="COMM DOMAIN-CONTAINING PROTEIN 4"/>
    <property type="match status" value="1"/>
</dbReference>
<name>A0A8X6WS98_9ARAC</name>
<keyword evidence="3" id="KW-1185">Reference proteome</keyword>
<reference evidence="2" key="1">
    <citation type="submission" date="2020-08" db="EMBL/GenBank/DDBJ databases">
        <title>Multicomponent nature underlies the extraordinary mechanical properties of spider dragline silk.</title>
        <authorList>
            <person name="Kono N."/>
            <person name="Nakamura H."/>
            <person name="Mori M."/>
            <person name="Yoshida Y."/>
            <person name="Ohtoshi R."/>
            <person name="Malay A.D."/>
            <person name="Moran D.A.P."/>
            <person name="Tomita M."/>
            <person name="Numata K."/>
            <person name="Arakawa K."/>
        </authorList>
    </citation>
    <scope>NUCLEOTIDE SEQUENCE</scope>
</reference>
<feature type="domain" description="COMM" evidence="1">
    <location>
        <begin position="131"/>
        <end position="184"/>
    </location>
</feature>
<organism evidence="2 3">
    <name type="scientific">Trichonephila inaurata madagascariensis</name>
    <dbReference type="NCBI Taxonomy" id="2747483"/>
    <lineage>
        <taxon>Eukaryota</taxon>
        <taxon>Metazoa</taxon>
        <taxon>Ecdysozoa</taxon>
        <taxon>Arthropoda</taxon>
        <taxon>Chelicerata</taxon>
        <taxon>Arachnida</taxon>
        <taxon>Araneae</taxon>
        <taxon>Araneomorphae</taxon>
        <taxon>Entelegynae</taxon>
        <taxon>Araneoidea</taxon>
        <taxon>Nephilidae</taxon>
        <taxon>Trichonephila</taxon>
        <taxon>Trichonephila inaurata</taxon>
    </lineage>
</organism>
<gene>
    <name evidence="2" type="primary">Commd4</name>
    <name evidence="2" type="ORF">TNIN_375781</name>
</gene>